<dbReference type="OrthoDB" id="2467661at2759"/>
<dbReference type="Proteomes" id="UP000789508">
    <property type="component" value="Unassembled WGS sequence"/>
</dbReference>
<proteinExistence type="predicted"/>
<dbReference type="AlphaFoldDB" id="A0A9N9GWU5"/>
<evidence type="ECO:0000313" key="2">
    <source>
        <dbReference type="EMBL" id="CAG8630951.1"/>
    </source>
</evidence>
<reference evidence="2" key="1">
    <citation type="submission" date="2021-06" db="EMBL/GenBank/DDBJ databases">
        <authorList>
            <person name="Kallberg Y."/>
            <person name="Tangrot J."/>
            <person name="Rosling A."/>
        </authorList>
    </citation>
    <scope>NUCLEOTIDE SEQUENCE</scope>
    <source>
        <strain evidence="2">FL130A</strain>
    </source>
</reference>
<organism evidence="2 3">
    <name type="scientific">Ambispora leptoticha</name>
    <dbReference type="NCBI Taxonomy" id="144679"/>
    <lineage>
        <taxon>Eukaryota</taxon>
        <taxon>Fungi</taxon>
        <taxon>Fungi incertae sedis</taxon>
        <taxon>Mucoromycota</taxon>
        <taxon>Glomeromycotina</taxon>
        <taxon>Glomeromycetes</taxon>
        <taxon>Archaeosporales</taxon>
        <taxon>Ambisporaceae</taxon>
        <taxon>Ambispora</taxon>
    </lineage>
</organism>
<name>A0A9N9GWU5_9GLOM</name>
<evidence type="ECO:0000256" key="1">
    <source>
        <dbReference type="SAM" id="Coils"/>
    </source>
</evidence>
<sequence>MTVPRNFMKIMKENTNIQITKIKQKIQQLINQTTAENEAQKKLLNYLFRKLDELKEIETMERLKEYAGERIRAGEAEFICGIGSGDILLIGDGQREATMSLNLQTSKIEPDPVKELLEKHGWEDKENNNEF</sequence>
<keyword evidence="1" id="KW-0175">Coiled coil</keyword>
<dbReference type="EMBL" id="CAJVPS010007026">
    <property type="protein sequence ID" value="CAG8630951.1"/>
    <property type="molecule type" value="Genomic_DNA"/>
</dbReference>
<feature type="coiled-coil region" evidence="1">
    <location>
        <begin position="12"/>
        <end position="43"/>
    </location>
</feature>
<gene>
    <name evidence="2" type="ORF">ALEPTO_LOCUS9350</name>
</gene>
<evidence type="ECO:0000313" key="3">
    <source>
        <dbReference type="Proteomes" id="UP000789508"/>
    </source>
</evidence>
<protein>
    <submittedName>
        <fullName evidence="2">9513_t:CDS:1</fullName>
    </submittedName>
</protein>
<accession>A0A9N9GWU5</accession>
<comment type="caution">
    <text evidence="2">The sequence shown here is derived from an EMBL/GenBank/DDBJ whole genome shotgun (WGS) entry which is preliminary data.</text>
</comment>
<keyword evidence="3" id="KW-1185">Reference proteome</keyword>